<reference evidence="8" key="1">
    <citation type="submission" date="2023-01" db="EMBL/GenBank/DDBJ databases">
        <title>Genome assembly of the deep-sea coral Lophelia pertusa.</title>
        <authorList>
            <person name="Herrera S."/>
            <person name="Cordes E."/>
        </authorList>
    </citation>
    <scope>NUCLEOTIDE SEQUENCE</scope>
    <source>
        <strain evidence="8">USNM1676648</strain>
        <tissue evidence="8">Polyp</tissue>
    </source>
</reference>
<dbReference type="OrthoDB" id="6116165at2759"/>
<dbReference type="InterPro" id="IPR001791">
    <property type="entry name" value="Laminin_G"/>
</dbReference>
<dbReference type="EMBL" id="MU827784">
    <property type="protein sequence ID" value="KAJ7334477.1"/>
    <property type="molecule type" value="Genomic_DNA"/>
</dbReference>
<evidence type="ECO:0000256" key="2">
    <source>
        <dbReference type="ARBA" id="ARBA00023157"/>
    </source>
</evidence>
<keyword evidence="2 3" id="KW-1015">Disulfide bond</keyword>
<dbReference type="Gene3D" id="2.60.120.200">
    <property type="match status" value="1"/>
</dbReference>
<dbReference type="PROSITE" id="PS01180">
    <property type="entry name" value="CUB"/>
    <property type="match status" value="2"/>
</dbReference>
<feature type="domain" description="Laminin G" evidence="7">
    <location>
        <begin position="275"/>
        <end position="453"/>
    </location>
</feature>
<evidence type="ECO:0000313" key="9">
    <source>
        <dbReference type="Proteomes" id="UP001163046"/>
    </source>
</evidence>
<dbReference type="Proteomes" id="UP001163046">
    <property type="component" value="Unassembled WGS sequence"/>
</dbReference>
<feature type="disulfide bond" evidence="3">
    <location>
        <begin position="84"/>
        <end position="101"/>
    </location>
</feature>
<comment type="caution">
    <text evidence="4">Lacks conserved residue(s) required for the propagation of feature annotation.</text>
</comment>
<feature type="disulfide bond" evidence="3">
    <location>
        <begin position="213"/>
        <end position="230"/>
    </location>
</feature>
<keyword evidence="9" id="KW-1185">Reference proteome</keyword>
<feature type="domain" description="CUB" evidence="6">
    <location>
        <begin position="152"/>
        <end position="270"/>
    </location>
</feature>
<feature type="chain" id="PRO_5040738001" evidence="5">
    <location>
        <begin position="21"/>
        <end position="458"/>
    </location>
</feature>
<name>A0A9X0CFF6_9CNID</name>
<dbReference type="Pfam" id="PF00431">
    <property type="entry name" value="CUB"/>
    <property type="match status" value="2"/>
</dbReference>
<proteinExistence type="predicted"/>
<dbReference type="InterPro" id="IPR013320">
    <property type="entry name" value="ConA-like_dom_sf"/>
</dbReference>
<keyword evidence="5" id="KW-0732">Signal</keyword>
<evidence type="ECO:0000256" key="5">
    <source>
        <dbReference type="SAM" id="SignalP"/>
    </source>
</evidence>
<gene>
    <name evidence="8" type="primary">LAMA3_1</name>
    <name evidence="8" type="ORF">OS493_014794</name>
</gene>
<evidence type="ECO:0000313" key="8">
    <source>
        <dbReference type="EMBL" id="KAJ7334477.1"/>
    </source>
</evidence>
<dbReference type="InterPro" id="IPR000859">
    <property type="entry name" value="CUB_dom"/>
</dbReference>
<evidence type="ECO:0000256" key="4">
    <source>
        <dbReference type="PROSITE-ProRule" id="PRU00122"/>
    </source>
</evidence>
<dbReference type="Pfam" id="PF02210">
    <property type="entry name" value="Laminin_G_2"/>
    <property type="match status" value="1"/>
</dbReference>
<dbReference type="CDD" id="cd00110">
    <property type="entry name" value="LamG"/>
    <property type="match status" value="1"/>
</dbReference>
<dbReference type="PANTHER" id="PTHR24251:SF37">
    <property type="entry name" value="CUB DOMAIN-CONTAINING PROTEIN"/>
    <property type="match status" value="1"/>
</dbReference>
<evidence type="ECO:0000259" key="7">
    <source>
        <dbReference type="PROSITE" id="PS50025"/>
    </source>
</evidence>
<feature type="signal peptide" evidence="5">
    <location>
        <begin position="1"/>
        <end position="20"/>
    </location>
</feature>
<sequence length="458" mass="51029">MENWIVLCLSLLALVLLTEGISICPSREIQATEGEVTSPNYSPTGPYPSDSDCTLAIDGGDDVIFKIKFNYFQVEEDEDDPNVCNYDVLKIIDGPRTFRYCGRGIPPEYTSTGNKISIAFQSDSSFELGGFNASFSTIRVEAPEPPTGSSICPTREIKITPDSPDTMNGSLYSPNFPNFHPNNQRCTVTLDVPDNYKTVVWFKKFSLQYSQTCEFDKLVLSDELDSSTQCGGSANQLPPPMELKGKKVQFAFTSDDKTSAAGFQLKYNVTRLQEGRCVCTTGLGYVTIDNYKPRNNRKQDDIQFEFKSTQSSGMIMYAKGFYRDYIYVGYKDSKIFMYHIDLGTGEAKTQTTNLKLNDNKWHKVHLTRADRVLTITIDDGVASLVGQTPGGYNRLDIPTSKAYFLGAPTSQNLLPNFIGCIRDFAVDGYEPITNAFAEKPDYLIARKSSMKLCSASDE</sequence>
<dbReference type="SMART" id="SM00042">
    <property type="entry name" value="CUB"/>
    <property type="match status" value="2"/>
</dbReference>
<comment type="caution">
    <text evidence="8">The sequence shown here is derived from an EMBL/GenBank/DDBJ whole genome shotgun (WGS) entry which is preliminary data.</text>
</comment>
<dbReference type="SUPFAM" id="SSF49854">
    <property type="entry name" value="Spermadhesin, CUB domain"/>
    <property type="match status" value="2"/>
</dbReference>
<evidence type="ECO:0000256" key="1">
    <source>
        <dbReference type="ARBA" id="ARBA00022737"/>
    </source>
</evidence>
<dbReference type="CDD" id="cd00041">
    <property type="entry name" value="CUB"/>
    <property type="match status" value="2"/>
</dbReference>
<dbReference type="AlphaFoldDB" id="A0A9X0CFF6"/>
<accession>A0A9X0CFF6</accession>
<evidence type="ECO:0000259" key="6">
    <source>
        <dbReference type="PROSITE" id="PS01180"/>
    </source>
</evidence>
<dbReference type="Gene3D" id="2.60.120.290">
    <property type="entry name" value="Spermadhesin, CUB domain"/>
    <property type="match status" value="2"/>
</dbReference>
<dbReference type="PROSITE" id="PS50025">
    <property type="entry name" value="LAM_G_DOMAIN"/>
    <property type="match status" value="1"/>
</dbReference>
<keyword evidence="1" id="KW-0677">Repeat</keyword>
<organism evidence="8 9">
    <name type="scientific">Desmophyllum pertusum</name>
    <dbReference type="NCBI Taxonomy" id="174260"/>
    <lineage>
        <taxon>Eukaryota</taxon>
        <taxon>Metazoa</taxon>
        <taxon>Cnidaria</taxon>
        <taxon>Anthozoa</taxon>
        <taxon>Hexacorallia</taxon>
        <taxon>Scleractinia</taxon>
        <taxon>Caryophylliina</taxon>
        <taxon>Caryophylliidae</taxon>
        <taxon>Desmophyllum</taxon>
    </lineage>
</organism>
<dbReference type="SMART" id="SM00282">
    <property type="entry name" value="LamG"/>
    <property type="match status" value="1"/>
</dbReference>
<dbReference type="PANTHER" id="PTHR24251">
    <property type="entry name" value="OVOCHYMASE-RELATED"/>
    <property type="match status" value="1"/>
</dbReference>
<dbReference type="SUPFAM" id="SSF49899">
    <property type="entry name" value="Concanavalin A-like lectins/glucanases"/>
    <property type="match status" value="1"/>
</dbReference>
<evidence type="ECO:0000256" key="3">
    <source>
        <dbReference type="PROSITE-ProRule" id="PRU00059"/>
    </source>
</evidence>
<feature type="domain" description="CUB" evidence="6">
    <location>
        <begin position="24"/>
        <end position="138"/>
    </location>
</feature>
<dbReference type="InterPro" id="IPR035914">
    <property type="entry name" value="Sperma_CUB_dom_sf"/>
</dbReference>
<protein>
    <submittedName>
        <fullName evidence="8">Cobalamin catabolic process</fullName>
    </submittedName>
</protein>